<keyword evidence="1" id="KW-1133">Transmembrane helix</keyword>
<keyword evidence="1" id="KW-0472">Membrane</keyword>
<reference evidence="2" key="1">
    <citation type="journal article" date="2022" name="G3 (Bethesda)">
        <title>High quality genome of the basidiomycete yeast Dioszegia hungarica PDD-24b-2 isolated from cloud water.</title>
        <authorList>
            <person name="Jarrige D."/>
            <person name="Haridas S."/>
            <person name="Bleykasten-Grosshans C."/>
            <person name="Joly M."/>
            <person name="Nadalig T."/>
            <person name="Sancelme M."/>
            <person name="Vuilleumier S."/>
            <person name="Grigoriev I.V."/>
            <person name="Amato P."/>
            <person name="Bringel F."/>
        </authorList>
    </citation>
    <scope>NUCLEOTIDE SEQUENCE</scope>
    <source>
        <strain evidence="2">PDD-24b-2</strain>
    </source>
</reference>
<sequence length="484" mass="53554">MTPTLTSRLSRFPPALTIAIIATALFATYYLAPSTPYHFSTSSWSVTPPTLPSAWLSDDGHLDFRLGGAFRSRYTLLQEYSGGYSCDEEEILADGQRVCHNTVSVLRSLWSNVRAQQRYLADEKVREDARIAGKEEGVVAPLDHLDATNRLQAEEFSETFQNISSIVGKRILVIGDSLDRNWITELVGITAPSSHHRNHDLSSYVPADAAPLAPRSSPSNSTDLGTVQALDKRRTGFFECSTAVVPIASSPSLSSDRVAIGDTFIPPFNRDLPGADQQFRIDFVFAFGVLNEGAKPSMPGNTSHRVEALRQVVGGGKRNHDSRPYDAITVNFGLWDLVGFQRRAYLATAADKEPGLTFEWIAEYTQTCQRFIQSLRDTYGSHTPIYFRLAHVTGPGLIGRDLLGLPPKLHALAEAEMVPTFKPLRVAQLRRAQIDLAKSMGVTTINFARRFEGYGTEMARDGTHPKPEADQVYAELLLRQLMTH</sequence>
<organism evidence="2 3">
    <name type="scientific">Dioszegia hungarica</name>
    <dbReference type="NCBI Taxonomy" id="4972"/>
    <lineage>
        <taxon>Eukaryota</taxon>
        <taxon>Fungi</taxon>
        <taxon>Dikarya</taxon>
        <taxon>Basidiomycota</taxon>
        <taxon>Agaricomycotina</taxon>
        <taxon>Tremellomycetes</taxon>
        <taxon>Tremellales</taxon>
        <taxon>Bulleribasidiaceae</taxon>
        <taxon>Dioszegia</taxon>
    </lineage>
</organism>
<dbReference type="SUPFAM" id="SSF52266">
    <property type="entry name" value="SGNH hydrolase"/>
    <property type="match status" value="1"/>
</dbReference>
<evidence type="ECO:0000313" key="3">
    <source>
        <dbReference type="Proteomes" id="UP001164286"/>
    </source>
</evidence>
<dbReference type="AlphaFoldDB" id="A0AA38H970"/>
<dbReference type="GeneID" id="77728912"/>
<evidence type="ECO:0000256" key="1">
    <source>
        <dbReference type="SAM" id="Phobius"/>
    </source>
</evidence>
<comment type="caution">
    <text evidence="2">The sequence shown here is derived from an EMBL/GenBank/DDBJ whole genome shotgun (WGS) entry which is preliminary data.</text>
</comment>
<proteinExistence type="predicted"/>
<protein>
    <submittedName>
        <fullName evidence="2">Uncharacterized protein</fullName>
    </submittedName>
</protein>
<keyword evidence="1" id="KW-0812">Transmembrane</keyword>
<dbReference type="InterPro" id="IPR036514">
    <property type="entry name" value="SGNH_hydro_sf"/>
</dbReference>
<dbReference type="EMBL" id="JAKWFO010000006">
    <property type="protein sequence ID" value="KAI9634704.1"/>
    <property type="molecule type" value="Genomic_DNA"/>
</dbReference>
<keyword evidence="3" id="KW-1185">Reference proteome</keyword>
<accession>A0AA38H970</accession>
<evidence type="ECO:0000313" key="2">
    <source>
        <dbReference type="EMBL" id="KAI9634704.1"/>
    </source>
</evidence>
<dbReference type="Proteomes" id="UP001164286">
    <property type="component" value="Unassembled WGS sequence"/>
</dbReference>
<gene>
    <name evidence="2" type="ORF">MKK02DRAFT_37583</name>
</gene>
<dbReference type="Gene3D" id="3.40.50.1110">
    <property type="entry name" value="SGNH hydrolase"/>
    <property type="match status" value="1"/>
</dbReference>
<name>A0AA38H970_9TREE</name>
<feature type="transmembrane region" description="Helical" evidence="1">
    <location>
        <begin position="12"/>
        <end position="32"/>
    </location>
</feature>
<dbReference type="RefSeq" id="XP_052944481.1">
    <property type="nucleotide sequence ID" value="XM_053089707.1"/>
</dbReference>